<reference evidence="2" key="1">
    <citation type="submission" date="2014-05" db="EMBL/GenBank/DDBJ databases">
        <title>The transcriptome of the halophilic microalga Tetraselmis sp. GSL018 isolated from the Great Salt Lake, Utah.</title>
        <authorList>
            <person name="Jinkerson R.E."/>
            <person name="D'Adamo S."/>
            <person name="Posewitz M.C."/>
        </authorList>
    </citation>
    <scope>NUCLEOTIDE SEQUENCE</scope>
    <source>
        <strain evidence="2">GSL018</strain>
    </source>
</reference>
<evidence type="ECO:0000256" key="1">
    <source>
        <dbReference type="SAM" id="Phobius"/>
    </source>
</evidence>
<gene>
    <name evidence="2" type="ORF">TSPGSL018_2830</name>
</gene>
<keyword evidence="1" id="KW-0812">Transmembrane</keyword>
<accession>A0A061RGF2</accession>
<sequence length="50" mass="5089">MGEASKQSNAVQVVAMVAVGLAAFVTVGLWLVSNIAGGANEPNVFGRDEL</sequence>
<evidence type="ECO:0000313" key="2">
    <source>
        <dbReference type="EMBL" id="JAC71038.1"/>
    </source>
</evidence>
<keyword evidence="1" id="KW-0472">Membrane</keyword>
<name>A0A061RGF2_9CHLO</name>
<dbReference type="EMBL" id="GBEZ01015096">
    <property type="protein sequence ID" value="JAC71038.1"/>
    <property type="molecule type" value="Transcribed_RNA"/>
</dbReference>
<organism evidence="2">
    <name type="scientific">Tetraselmis sp. GSL018</name>
    <dbReference type="NCBI Taxonomy" id="582737"/>
    <lineage>
        <taxon>Eukaryota</taxon>
        <taxon>Viridiplantae</taxon>
        <taxon>Chlorophyta</taxon>
        <taxon>core chlorophytes</taxon>
        <taxon>Chlorodendrophyceae</taxon>
        <taxon>Chlorodendrales</taxon>
        <taxon>Chlorodendraceae</taxon>
        <taxon>Tetraselmis</taxon>
    </lineage>
</organism>
<dbReference type="AlphaFoldDB" id="A0A061RGF2"/>
<feature type="transmembrane region" description="Helical" evidence="1">
    <location>
        <begin position="12"/>
        <end position="32"/>
    </location>
</feature>
<protein>
    <submittedName>
        <fullName evidence="2">Uncharacterized protein</fullName>
    </submittedName>
</protein>
<proteinExistence type="predicted"/>
<keyword evidence="1" id="KW-1133">Transmembrane helix</keyword>